<feature type="region of interest" description="Disordered" evidence="1">
    <location>
        <begin position="1"/>
        <end position="34"/>
    </location>
</feature>
<dbReference type="Pfam" id="PF25976">
    <property type="entry name" value="LpqB_N"/>
    <property type="match status" value="1"/>
</dbReference>
<dbReference type="SMART" id="SM00909">
    <property type="entry name" value="Germane"/>
    <property type="match status" value="1"/>
</dbReference>
<dbReference type="InterPro" id="IPR019606">
    <property type="entry name" value="GerMN"/>
</dbReference>
<evidence type="ECO:0000259" key="2">
    <source>
        <dbReference type="SMART" id="SM00909"/>
    </source>
</evidence>
<name>A0ABV6WSW8_9ACTN</name>
<reference evidence="3 4" key="1">
    <citation type="submission" date="2024-09" db="EMBL/GenBank/DDBJ databases">
        <authorList>
            <person name="Lee S.D."/>
        </authorList>
    </citation>
    <scope>NUCLEOTIDE SEQUENCE [LARGE SCALE GENOMIC DNA]</scope>
    <source>
        <strain evidence="3 4">N1-3</strain>
    </source>
</reference>
<proteinExistence type="predicted"/>
<feature type="domain" description="GerMN" evidence="2">
    <location>
        <begin position="249"/>
        <end position="342"/>
    </location>
</feature>
<dbReference type="EMBL" id="JBHEZY010000001">
    <property type="protein sequence ID" value="MFC1429056.1"/>
    <property type="molecule type" value="Genomic_DNA"/>
</dbReference>
<gene>
    <name evidence="3" type="ORF">ACEZDB_00040</name>
</gene>
<sequence length="674" mass="68873">MTRTSPRTGPGTNTRTGPGTAPETAAARPGSPRAGTARLVGALGAALLLAGCAAMPSTGAPAAPAGSGGNTQTAQQVVVVAEPPKAGDPPLQTVSGFLDDLVSDEQNYQTAKQFLTPAAAASWQPQEQVAVLDHVDVSVDTDDNTSTATRATIKVKGKLLATLNSRHAYVPVSSRGSAFVEKVVVTKGPEGWRITNPPKGIVLNQVDFARIYEPVNLYFPVARAGGDDSAAASALAADPIYVRSHIDPLTDAASALLGGPSDWLAPAVVSAFPPDSSLGRARVSVGSAVGDGNVRFEFGGAIGAKLRQPEECQRMASQLYFTLSEVPTQQAQQVGQPISSVSLYKSGDPTVSCEADEHTNYSPFQAPNGAISYFVDAQGHLESLDMGVAAPTPKPVTGVLGPSNLGHIGGFAVAPGNSDQVAVLSETRRELFISSLTQRTVPPRATVTSGVNGGLSSPSWDDLKTLWVADTNPAAPAVKAVVDGKLVPVAVNGLQGVVTGVRVAADGARIALIVKNGGNSSVQVGRIEQSGTADAPQLTIDGLLSVAPSLSSVKSVSWYDGDSLIVLGQSVGTEPGLDTAPGLSIWEVDGSSALAPAEQLTSPPYGTTVAALQQDSSLQLGVRAPLLGDSSGAGAAKEDQGKVYRFAKNQWSAVVKNGDSGPHGPNGPMPSYPG</sequence>
<protein>
    <submittedName>
        <fullName evidence="3">LpqB family beta-propeller domain-containing protein</fullName>
    </submittedName>
</protein>
<evidence type="ECO:0000313" key="3">
    <source>
        <dbReference type="EMBL" id="MFC1429056.1"/>
    </source>
</evidence>
<evidence type="ECO:0000313" key="4">
    <source>
        <dbReference type="Proteomes" id="UP001592530"/>
    </source>
</evidence>
<comment type="caution">
    <text evidence="3">The sequence shown here is derived from an EMBL/GenBank/DDBJ whole genome shotgun (WGS) entry which is preliminary data.</text>
</comment>
<feature type="region of interest" description="Disordered" evidence="1">
    <location>
        <begin position="655"/>
        <end position="674"/>
    </location>
</feature>
<dbReference type="SUPFAM" id="SSF69322">
    <property type="entry name" value="Tricorn protease domain 2"/>
    <property type="match status" value="1"/>
</dbReference>
<dbReference type="Proteomes" id="UP001592530">
    <property type="component" value="Unassembled WGS sequence"/>
</dbReference>
<dbReference type="Pfam" id="PF10647">
    <property type="entry name" value="Gmad1"/>
    <property type="match status" value="1"/>
</dbReference>
<dbReference type="InterPro" id="IPR018910">
    <property type="entry name" value="LpqB_C"/>
</dbReference>
<feature type="compositionally biased region" description="Pro residues" evidence="1">
    <location>
        <begin position="665"/>
        <end position="674"/>
    </location>
</feature>
<organism evidence="3 4">
    <name type="scientific">Streptacidiphilus alkalitolerans</name>
    <dbReference type="NCBI Taxonomy" id="3342712"/>
    <lineage>
        <taxon>Bacteria</taxon>
        <taxon>Bacillati</taxon>
        <taxon>Actinomycetota</taxon>
        <taxon>Actinomycetes</taxon>
        <taxon>Kitasatosporales</taxon>
        <taxon>Streptomycetaceae</taxon>
        <taxon>Streptacidiphilus</taxon>
    </lineage>
</organism>
<dbReference type="InterPro" id="IPR059026">
    <property type="entry name" value="LpqB_N"/>
</dbReference>
<dbReference type="RefSeq" id="WP_380547343.1">
    <property type="nucleotide sequence ID" value="NZ_JBHEZY010000001.1"/>
</dbReference>
<accession>A0ABV6WSW8</accession>
<evidence type="ECO:0000256" key="1">
    <source>
        <dbReference type="SAM" id="MobiDB-lite"/>
    </source>
</evidence>